<evidence type="ECO:0000313" key="13">
    <source>
        <dbReference type="Ensembl" id="ENSSSCP00055046988.1"/>
    </source>
</evidence>
<evidence type="ECO:0000256" key="9">
    <source>
        <dbReference type="ARBA" id="ARBA00080253"/>
    </source>
</evidence>
<feature type="compositionally biased region" description="Basic residues" evidence="11">
    <location>
        <begin position="110"/>
        <end position="119"/>
    </location>
</feature>
<dbReference type="Gene3D" id="2.30.30.40">
    <property type="entry name" value="SH3 Domains"/>
    <property type="match status" value="1"/>
</dbReference>
<dbReference type="FunFam" id="2.30.30.40:FF:000170">
    <property type="entry name" value="ABI gene family member 3"/>
    <property type="match status" value="1"/>
</dbReference>
<proteinExistence type="inferred from homology"/>
<dbReference type="InterPro" id="IPR001452">
    <property type="entry name" value="SH3_domain"/>
</dbReference>
<accession>A0A8D1S8S4</accession>
<reference evidence="13" key="1">
    <citation type="submission" date="2025-08" db="UniProtKB">
        <authorList>
            <consortium name="Ensembl"/>
        </authorList>
    </citation>
    <scope>IDENTIFICATION</scope>
</reference>
<keyword evidence="3 10" id="KW-0728">SH3 domain</keyword>
<keyword evidence="4" id="KW-0963">Cytoplasm</keyword>
<feature type="compositionally biased region" description="Low complexity" evidence="11">
    <location>
        <begin position="168"/>
        <end position="179"/>
    </location>
</feature>
<dbReference type="PROSITE" id="PS50002">
    <property type="entry name" value="SH3"/>
    <property type="match status" value="1"/>
</dbReference>
<sequence>DPHGPGGSAGQPQRPAAGRGLLRGQLRADGEHAYGKGGPKGDRYFSHRPAAAPQPENHRPREPTSPDTLLQETPQLWLPGRHWPWDQGFEHAAVSDRDPVSKEHQGACRTRLRHPRVRPRRDPNLPRPSPQTRLPHPRFKPGAKLPPASCQLPATTSSPSRPPACQQPSLLLTPFPSTPRRAPRIPEPVQPPVVPNGKLSAASSASSLASAGSAEGVGGVSAVKGQAAPPPPPPAASDVFLLPPPLEELPLPPPAPELPLPLDLPPPPPLDVDDLGLPPPPPPGFGPEEPSWIPDAYLEKVVTLYPYTGQKDNELSFSEGTVICITRRYSDGWCEGVSSEGSGFFPGNYVEPSC</sequence>
<feature type="region of interest" description="Disordered" evidence="11">
    <location>
        <begin position="1"/>
        <end position="291"/>
    </location>
</feature>
<keyword evidence="6" id="KW-0175">Coiled coil</keyword>
<keyword evidence="5" id="KW-0597">Phosphoprotein</keyword>
<evidence type="ECO:0000256" key="6">
    <source>
        <dbReference type="ARBA" id="ARBA00023054"/>
    </source>
</evidence>
<dbReference type="SMART" id="SM00326">
    <property type="entry name" value="SH3"/>
    <property type="match status" value="1"/>
</dbReference>
<name>A0A8D1S8S4_PIG</name>
<dbReference type="InterPro" id="IPR028455">
    <property type="entry name" value="ABI3_SH3"/>
</dbReference>
<dbReference type="PANTHER" id="PTHR14167:SF54">
    <property type="entry name" value="VINEXIN"/>
    <property type="match status" value="1"/>
</dbReference>
<dbReference type="PRINTS" id="PR00452">
    <property type="entry name" value="SH3DOMAIN"/>
</dbReference>
<dbReference type="Proteomes" id="UP000694724">
    <property type="component" value="Unplaced"/>
</dbReference>
<comment type="similarity">
    <text evidence="2">Belongs to the ABI family.</text>
</comment>
<evidence type="ECO:0000259" key="12">
    <source>
        <dbReference type="PROSITE" id="PS50002"/>
    </source>
</evidence>
<feature type="domain" description="SH3" evidence="12">
    <location>
        <begin position="296"/>
        <end position="354"/>
    </location>
</feature>
<evidence type="ECO:0000256" key="10">
    <source>
        <dbReference type="PROSITE-ProRule" id="PRU00192"/>
    </source>
</evidence>
<feature type="compositionally biased region" description="Low complexity" evidence="11">
    <location>
        <begin position="197"/>
        <end position="227"/>
    </location>
</feature>
<evidence type="ECO:0000313" key="14">
    <source>
        <dbReference type="Proteomes" id="UP000694724"/>
    </source>
</evidence>
<dbReference type="GO" id="GO:0030027">
    <property type="term" value="C:lamellipodium"/>
    <property type="evidence" value="ECO:0007669"/>
    <property type="project" value="UniProtKB-ARBA"/>
</dbReference>
<protein>
    <recommendedName>
        <fullName evidence="8">ABI gene family member 3</fullName>
    </recommendedName>
    <alternativeName>
        <fullName evidence="9">New molecule including SH3</fullName>
    </alternativeName>
</protein>
<evidence type="ECO:0000256" key="1">
    <source>
        <dbReference type="ARBA" id="ARBA00004496"/>
    </source>
</evidence>
<feature type="compositionally biased region" description="Pro residues" evidence="11">
    <location>
        <begin position="242"/>
        <end position="270"/>
    </location>
</feature>
<dbReference type="AlphaFoldDB" id="A0A8D1S8S4"/>
<evidence type="ECO:0000256" key="4">
    <source>
        <dbReference type="ARBA" id="ARBA00022490"/>
    </source>
</evidence>
<comment type="subcellular location">
    <subcellularLocation>
        <location evidence="1">Cytoplasm</location>
    </subcellularLocation>
</comment>
<feature type="compositionally biased region" description="Polar residues" evidence="11">
    <location>
        <begin position="65"/>
        <end position="74"/>
    </location>
</feature>
<evidence type="ECO:0000256" key="8">
    <source>
        <dbReference type="ARBA" id="ARBA00074771"/>
    </source>
</evidence>
<organism evidence="13 14">
    <name type="scientific">Sus scrofa</name>
    <name type="common">Pig</name>
    <dbReference type="NCBI Taxonomy" id="9823"/>
    <lineage>
        <taxon>Eukaryota</taxon>
        <taxon>Metazoa</taxon>
        <taxon>Chordata</taxon>
        <taxon>Craniata</taxon>
        <taxon>Vertebrata</taxon>
        <taxon>Euteleostomi</taxon>
        <taxon>Mammalia</taxon>
        <taxon>Eutheria</taxon>
        <taxon>Laurasiatheria</taxon>
        <taxon>Artiodactyla</taxon>
        <taxon>Suina</taxon>
        <taxon>Suidae</taxon>
        <taxon>Sus</taxon>
    </lineage>
</organism>
<evidence type="ECO:0000256" key="5">
    <source>
        <dbReference type="ARBA" id="ARBA00022553"/>
    </source>
</evidence>
<feature type="compositionally biased region" description="Basic and acidic residues" evidence="11">
    <location>
        <begin position="26"/>
        <end position="45"/>
    </location>
</feature>
<dbReference type="SUPFAM" id="SSF50044">
    <property type="entry name" value="SH3-domain"/>
    <property type="match status" value="1"/>
</dbReference>
<feature type="compositionally biased region" description="Pro residues" evidence="11">
    <location>
        <begin position="185"/>
        <end position="194"/>
    </location>
</feature>
<dbReference type="Pfam" id="PF14604">
    <property type="entry name" value="SH3_9"/>
    <property type="match status" value="1"/>
</dbReference>
<dbReference type="GO" id="GO:0002357">
    <property type="term" value="P:defense response to tumor cell"/>
    <property type="evidence" value="ECO:0007669"/>
    <property type="project" value="UniProtKB-ARBA"/>
</dbReference>
<dbReference type="PANTHER" id="PTHR14167">
    <property type="entry name" value="SH3 DOMAIN-CONTAINING"/>
    <property type="match status" value="1"/>
</dbReference>
<dbReference type="InterPro" id="IPR050384">
    <property type="entry name" value="Endophilin_SH3RF"/>
</dbReference>
<feature type="compositionally biased region" description="Basic and acidic residues" evidence="11">
    <location>
        <begin position="93"/>
        <end position="106"/>
    </location>
</feature>
<dbReference type="Ensembl" id="ENSSSCT00055058690.1">
    <property type="protein sequence ID" value="ENSSSCP00055046988.1"/>
    <property type="gene ID" value="ENSSSCG00055029529.1"/>
</dbReference>
<comment type="subunit">
    <text evidence="7">May interact with PAK1 and PAK2. Probably interacts with TARSH.</text>
</comment>
<dbReference type="InterPro" id="IPR036028">
    <property type="entry name" value="SH3-like_dom_sf"/>
</dbReference>
<evidence type="ECO:0000256" key="7">
    <source>
        <dbReference type="ARBA" id="ARBA00063868"/>
    </source>
</evidence>
<evidence type="ECO:0000256" key="2">
    <source>
        <dbReference type="ARBA" id="ARBA00010020"/>
    </source>
</evidence>
<dbReference type="CDD" id="cd11826">
    <property type="entry name" value="SH3_Abi"/>
    <property type="match status" value="1"/>
</dbReference>
<dbReference type="GO" id="GO:0031209">
    <property type="term" value="C:SCAR complex"/>
    <property type="evidence" value="ECO:0007669"/>
    <property type="project" value="UniProtKB-ARBA"/>
</dbReference>
<evidence type="ECO:0000256" key="3">
    <source>
        <dbReference type="ARBA" id="ARBA00022443"/>
    </source>
</evidence>
<evidence type="ECO:0000256" key="11">
    <source>
        <dbReference type="SAM" id="MobiDB-lite"/>
    </source>
</evidence>